<evidence type="ECO:0000256" key="5">
    <source>
        <dbReference type="ARBA" id="ARBA00023014"/>
    </source>
</evidence>
<dbReference type="SFLD" id="SFLDF00317">
    <property type="entry name" value="thioacetal_methlytransferase"/>
    <property type="match status" value="1"/>
</dbReference>
<dbReference type="GO" id="GO:0031419">
    <property type="term" value="F:cobalamin binding"/>
    <property type="evidence" value="ECO:0007669"/>
    <property type="project" value="InterPro"/>
</dbReference>
<evidence type="ECO:0000259" key="7">
    <source>
        <dbReference type="PROSITE" id="PS51918"/>
    </source>
</evidence>
<evidence type="ECO:0000256" key="4">
    <source>
        <dbReference type="ARBA" id="ARBA00023004"/>
    </source>
</evidence>
<dbReference type="Proteomes" id="UP000533598">
    <property type="component" value="Unassembled WGS sequence"/>
</dbReference>
<comment type="caution">
    <text evidence="8">The sequence shown here is derived from an EMBL/GenBank/DDBJ whole genome shotgun (WGS) entry which is preliminary data.</text>
</comment>
<dbReference type="EMBL" id="JACHMH010000001">
    <property type="protein sequence ID" value="MBB4681438.1"/>
    <property type="molecule type" value="Genomic_DNA"/>
</dbReference>
<evidence type="ECO:0000256" key="2">
    <source>
        <dbReference type="ARBA" id="ARBA00022691"/>
    </source>
</evidence>
<evidence type="ECO:0000259" key="6">
    <source>
        <dbReference type="PROSITE" id="PS51332"/>
    </source>
</evidence>
<feature type="domain" description="B12-binding" evidence="6">
    <location>
        <begin position="11"/>
        <end position="149"/>
    </location>
</feature>
<dbReference type="Pfam" id="PF02310">
    <property type="entry name" value="B12-binding"/>
    <property type="match status" value="1"/>
</dbReference>
<evidence type="ECO:0000256" key="3">
    <source>
        <dbReference type="ARBA" id="ARBA00022723"/>
    </source>
</evidence>
<sequence>MRASKRPQIWLVQQGVWKMALESLPLAAGYLKATALQDPEIAAQADIEIHSFGGGVTAFEIANTLFSDEPPDLIAFSVLGWNVRTFSSLAETYRQLRPDGWVVFGGNHVSDQAARVFGMCPEVDVVVNGEGELTFVELVRELLAGGRPHDLGHVAGVSYRDDSGMLRTTPDRPRIEDLDIIGSPFLTEAIPLTGADGTFRYDVAIMETNRGCPYKCSFCYWGGAVGQRVRAFSRDRLRAELEVLGRHRVHTIALCDANFGMLASDLEFIKDFIEVRSRYGYPRTVETSWAKNKSKVFYEIVRIMKEAGLHSSFTLALQTLDDDALNLMNRRNMKVNQWEELAEWLAAEGLQSYAELIWGAPGETVESFLEGYDRLAEHVSRVAAYPLLLLPNTEFSAKKEQYGLVTVRGDTDDFEHVLRHDTMSLADNRYMHQFLLFSRLLAESAVLRHTWPALRRLAGITQSTAIRSLMGFVAQDRSSVTSPFRHAMDNAFTDSNVLAPLLAYVYGVPAARDALRGWWRAEIRPGLDAEVTGTLDAVFDYDLRTLPAHLVEGQRPVPDCAHPGLPVVSVNGEQFHVDRAVRLPYHVPALTAALRRGEPISSVPRDLVTDIYYKAGAADYVTTTNHEEIIYYMGRLAGELR</sequence>
<dbReference type="SUPFAM" id="SSF102114">
    <property type="entry name" value="Radical SAM enzymes"/>
    <property type="match status" value="1"/>
</dbReference>
<dbReference type="SFLD" id="SFLDS00029">
    <property type="entry name" value="Radical_SAM"/>
    <property type="match status" value="1"/>
</dbReference>
<keyword evidence="2" id="KW-0949">S-adenosyl-L-methionine</keyword>
<dbReference type="PANTHER" id="PTHR43409">
    <property type="entry name" value="ANAEROBIC MAGNESIUM-PROTOPORPHYRIN IX MONOMETHYL ESTER CYCLASE-RELATED"/>
    <property type="match status" value="1"/>
</dbReference>
<name>A0A7W7CKH5_9PSEU</name>
<dbReference type="InterPro" id="IPR023404">
    <property type="entry name" value="rSAM_horseshoe"/>
</dbReference>
<dbReference type="GO" id="GO:0046872">
    <property type="term" value="F:metal ion binding"/>
    <property type="evidence" value="ECO:0007669"/>
    <property type="project" value="UniProtKB-KW"/>
</dbReference>
<dbReference type="InterPro" id="IPR034466">
    <property type="entry name" value="Methyltransferase_Class_B"/>
</dbReference>
<dbReference type="GO" id="GO:0003824">
    <property type="term" value="F:catalytic activity"/>
    <property type="evidence" value="ECO:0007669"/>
    <property type="project" value="InterPro"/>
</dbReference>
<dbReference type="SMART" id="SM00729">
    <property type="entry name" value="Elp3"/>
    <property type="match status" value="1"/>
</dbReference>
<dbReference type="AlphaFoldDB" id="A0A7W7CKH5"/>
<evidence type="ECO:0000313" key="9">
    <source>
        <dbReference type="Proteomes" id="UP000533598"/>
    </source>
</evidence>
<dbReference type="PANTHER" id="PTHR43409:SF16">
    <property type="entry name" value="SLR0320 PROTEIN"/>
    <property type="match status" value="1"/>
</dbReference>
<dbReference type="Pfam" id="PF04055">
    <property type="entry name" value="Radical_SAM"/>
    <property type="match status" value="1"/>
</dbReference>
<keyword evidence="9" id="KW-1185">Reference proteome</keyword>
<feature type="domain" description="Radical SAM core" evidence="7">
    <location>
        <begin position="195"/>
        <end position="426"/>
    </location>
</feature>
<dbReference type="PROSITE" id="PS51332">
    <property type="entry name" value="B12_BINDING"/>
    <property type="match status" value="1"/>
</dbReference>
<dbReference type="Gene3D" id="3.80.30.20">
    <property type="entry name" value="tm_1862 like domain"/>
    <property type="match status" value="1"/>
</dbReference>
<dbReference type="NCBIfam" id="NF033712">
    <property type="entry name" value="B12_rSAM_KedN5"/>
    <property type="match status" value="1"/>
</dbReference>
<dbReference type="SFLD" id="SFLDF00436">
    <property type="entry name" value="pactamycin_C-methyltransferase"/>
    <property type="match status" value="1"/>
</dbReference>
<dbReference type="InterPro" id="IPR006638">
    <property type="entry name" value="Elp3/MiaA/NifB-like_rSAM"/>
</dbReference>
<reference evidence="8 9" key="1">
    <citation type="submission" date="2020-08" db="EMBL/GenBank/DDBJ databases">
        <title>Sequencing the genomes of 1000 actinobacteria strains.</title>
        <authorList>
            <person name="Klenk H.-P."/>
        </authorList>
    </citation>
    <scope>NUCLEOTIDE SEQUENCE [LARGE SCALE GENOMIC DNA]</scope>
    <source>
        <strain evidence="8 9">DSM 44230</strain>
    </source>
</reference>
<dbReference type="SFLD" id="SFLDG01123">
    <property type="entry name" value="methyltransferase_(Class_B)"/>
    <property type="match status" value="1"/>
</dbReference>
<organism evidence="8 9">
    <name type="scientific">Crossiella cryophila</name>
    <dbReference type="NCBI Taxonomy" id="43355"/>
    <lineage>
        <taxon>Bacteria</taxon>
        <taxon>Bacillati</taxon>
        <taxon>Actinomycetota</taxon>
        <taxon>Actinomycetes</taxon>
        <taxon>Pseudonocardiales</taxon>
        <taxon>Pseudonocardiaceae</taxon>
        <taxon>Crossiella</taxon>
    </lineage>
</organism>
<dbReference type="InterPro" id="IPR007197">
    <property type="entry name" value="rSAM"/>
</dbReference>
<dbReference type="InterPro" id="IPR051198">
    <property type="entry name" value="BchE-like"/>
</dbReference>
<dbReference type="CDD" id="cd01335">
    <property type="entry name" value="Radical_SAM"/>
    <property type="match status" value="1"/>
</dbReference>
<dbReference type="InterPro" id="IPR058240">
    <property type="entry name" value="rSAM_sf"/>
</dbReference>
<comment type="cofactor">
    <cofactor evidence="1">
        <name>[4Fe-4S] cluster</name>
        <dbReference type="ChEBI" id="CHEBI:49883"/>
    </cofactor>
</comment>
<evidence type="ECO:0000256" key="1">
    <source>
        <dbReference type="ARBA" id="ARBA00001966"/>
    </source>
</evidence>
<dbReference type="SUPFAM" id="SSF52242">
    <property type="entry name" value="Cobalamin (vitamin B12)-binding domain"/>
    <property type="match status" value="1"/>
</dbReference>
<dbReference type="SFLD" id="SFLDG01082">
    <property type="entry name" value="B12-binding_domain_containing"/>
    <property type="match status" value="1"/>
</dbReference>
<keyword evidence="5" id="KW-0411">Iron-sulfur</keyword>
<dbReference type="InterPro" id="IPR006158">
    <property type="entry name" value="Cobalamin-bd"/>
</dbReference>
<accession>A0A7W7CKH5</accession>
<gene>
    <name evidence="8" type="ORF">HNR67_007556</name>
</gene>
<evidence type="ECO:0000313" key="8">
    <source>
        <dbReference type="EMBL" id="MBB4681438.1"/>
    </source>
</evidence>
<dbReference type="PROSITE" id="PS51918">
    <property type="entry name" value="RADICAL_SAM"/>
    <property type="match status" value="1"/>
</dbReference>
<dbReference type="GO" id="GO:0005829">
    <property type="term" value="C:cytosol"/>
    <property type="evidence" value="ECO:0007669"/>
    <property type="project" value="TreeGrafter"/>
</dbReference>
<dbReference type="Gene3D" id="3.40.50.280">
    <property type="entry name" value="Cobalamin-binding domain"/>
    <property type="match status" value="1"/>
</dbReference>
<keyword evidence="4" id="KW-0408">Iron</keyword>
<keyword evidence="3" id="KW-0479">Metal-binding</keyword>
<proteinExistence type="predicted"/>
<dbReference type="GO" id="GO:0051539">
    <property type="term" value="F:4 iron, 4 sulfur cluster binding"/>
    <property type="evidence" value="ECO:0007669"/>
    <property type="project" value="UniProtKB-KW"/>
</dbReference>
<protein>
    <submittedName>
        <fullName evidence="8">Radical SAM superfamily enzyme YgiQ (UPF0313 family)</fullName>
    </submittedName>
</protein>
<dbReference type="InterPro" id="IPR036724">
    <property type="entry name" value="Cobalamin-bd_sf"/>
</dbReference>
<dbReference type="RefSeq" id="WP_312989008.1">
    <property type="nucleotide sequence ID" value="NZ_BAAAUI010000008.1"/>
</dbReference>